<reference evidence="1 2" key="1">
    <citation type="submission" date="2020-03" db="EMBL/GenBank/DDBJ databases">
        <title>Salinimicrobium sp. nov, isolated from SCS.</title>
        <authorList>
            <person name="Cao W.R."/>
        </authorList>
    </citation>
    <scope>NUCLEOTIDE SEQUENCE [LARGE SCALE GENOMIC DNA]</scope>
    <source>
        <strain evidence="2">J15B91</strain>
    </source>
</reference>
<feature type="non-terminal residue" evidence="1">
    <location>
        <position position="103"/>
    </location>
</feature>
<dbReference type="InterPro" id="IPR029066">
    <property type="entry name" value="PLP-binding_barrel"/>
</dbReference>
<dbReference type="RefSeq" id="WP_209310218.1">
    <property type="nucleotide sequence ID" value="NZ_JAAVJR010001429.1"/>
</dbReference>
<dbReference type="PANTHER" id="PTHR28004:SF2">
    <property type="entry name" value="D-SERINE DEHYDRATASE"/>
    <property type="match status" value="1"/>
</dbReference>
<keyword evidence="2" id="KW-1185">Reference proteome</keyword>
<accession>A0ABX1D8Y0</accession>
<dbReference type="Gene3D" id="3.20.20.10">
    <property type="entry name" value="Alanine racemase"/>
    <property type="match status" value="1"/>
</dbReference>
<organism evidence="1 2">
    <name type="scientific">Salinimicrobium oceani</name>
    <dbReference type="NCBI Taxonomy" id="2722702"/>
    <lineage>
        <taxon>Bacteria</taxon>
        <taxon>Pseudomonadati</taxon>
        <taxon>Bacteroidota</taxon>
        <taxon>Flavobacteriia</taxon>
        <taxon>Flavobacteriales</taxon>
        <taxon>Flavobacteriaceae</taxon>
        <taxon>Salinimicrobium</taxon>
    </lineage>
</organism>
<comment type="caution">
    <text evidence="1">The sequence shown here is derived from an EMBL/GenBank/DDBJ whole genome shotgun (WGS) entry which is preliminary data.</text>
</comment>
<sequence length="103" mass="11573">DYVQISDILESTRNSRLQFYGFYSHPGQTYAATSPEEVKEISAGVLNKLKALKRHFKEEFPELKIGLGDTPSCSLAEDFEGVDSIHPGNFVYYDLVQQNIGVN</sequence>
<name>A0ABX1D8Y0_9FLAO</name>
<dbReference type="EMBL" id="JAAVJR010001429">
    <property type="protein sequence ID" value="NJW55689.1"/>
    <property type="molecule type" value="Genomic_DNA"/>
</dbReference>
<evidence type="ECO:0000313" key="1">
    <source>
        <dbReference type="EMBL" id="NJW55689.1"/>
    </source>
</evidence>
<evidence type="ECO:0000313" key="2">
    <source>
        <dbReference type="Proteomes" id="UP000703674"/>
    </source>
</evidence>
<dbReference type="InterPro" id="IPR051466">
    <property type="entry name" value="D-amino_acid_metab_enzyme"/>
</dbReference>
<gene>
    <name evidence="1" type="ORF">HC175_22500</name>
</gene>
<dbReference type="Proteomes" id="UP000703674">
    <property type="component" value="Unassembled WGS sequence"/>
</dbReference>
<dbReference type="PANTHER" id="PTHR28004">
    <property type="entry name" value="ZGC:162816-RELATED"/>
    <property type="match status" value="1"/>
</dbReference>
<protein>
    <submittedName>
        <fullName evidence="1">Uncharacterized protein</fullName>
    </submittedName>
</protein>
<proteinExistence type="predicted"/>
<feature type="non-terminal residue" evidence="1">
    <location>
        <position position="1"/>
    </location>
</feature>